<proteinExistence type="predicted"/>
<evidence type="ECO:0000256" key="3">
    <source>
        <dbReference type="ARBA" id="ARBA00022989"/>
    </source>
</evidence>
<dbReference type="InterPro" id="IPR051533">
    <property type="entry name" value="WaaL-like"/>
</dbReference>
<feature type="transmembrane region" description="Helical" evidence="5">
    <location>
        <begin position="85"/>
        <end position="103"/>
    </location>
</feature>
<evidence type="ECO:0000256" key="5">
    <source>
        <dbReference type="SAM" id="Phobius"/>
    </source>
</evidence>
<keyword evidence="4 5" id="KW-0472">Membrane</keyword>
<reference evidence="8" key="1">
    <citation type="submission" date="2017-02" db="EMBL/GenBank/DDBJ databases">
        <authorList>
            <person name="Varghese N."/>
            <person name="Submissions S."/>
        </authorList>
    </citation>
    <scope>NUCLEOTIDE SEQUENCE [LARGE SCALE GENOMIC DNA]</scope>
    <source>
        <strain evidence="8">DSM 22385</strain>
    </source>
</reference>
<feature type="transmembrane region" description="Helical" evidence="5">
    <location>
        <begin position="363"/>
        <end position="387"/>
    </location>
</feature>
<dbReference type="Pfam" id="PF04932">
    <property type="entry name" value="Wzy_C"/>
    <property type="match status" value="1"/>
</dbReference>
<keyword evidence="7" id="KW-0436">Ligase</keyword>
<dbReference type="InterPro" id="IPR011990">
    <property type="entry name" value="TPR-like_helical_dom_sf"/>
</dbReference>
<dbReference type="GO" id="GO:0016020">
    <property type="term" value="C:membrane"/>
    <property type="evidence" value="ECO:0007669"/>
    <property type="project" value="UniProtKB-SubCell"/>
</dbReference>
<dbReference type="GO" id="GO:0016874">
    <property type="term" value="F:ligase activity"/>
    <property type="evidence" value="ECO:0007669"/>
    <property type="project" value="UniProtKB-KW"/>
</dbReference>
<feature type="transmembrane region" description="Helical" evidence="5">
    <location>
        <begin position="204"/>
        <end position="220"/>
    </location>
</feature>
<keyword evidence="8" id="KW-1185">Reference proteome</keyword>
<accession>A0A1T5B280</accession>
<feature type="transmembrane region" description="Helical" evidence="5">
    <location>
        <begin position="61"/>
        <end position="79"/>
    </location>
</feature>
<feature type="transmembrane region" description="Helical" evidence="5">
    <location>
        <begin position="319"/>
        <end position="342"/>
    </location>
</feature>
<name>A0A1T5B280_9SPHI</name>
<protein>
    <submittedName>
        <fullName evidence="7">O-antigen ligase</fullName>
    </submittedName>
</protein>
<feature type="domain" description="O-antigen ligase-related" evidence="6">
    <location>
        <begin position="191"/>
        <end position="335"/>
    </location>
</feature>
<dbReference type="OrthoDB" id="1454576at2"/>
<dbReference type="PANTHER" id="PTHR37422">
    <property type="entry name" value="TEICHURONIC ACID BIOSYNTHESIS PROTEIN TUAE"/>
    <property type="match status" value="1"/>
</dbReference>
<feature type="transmembrane region" description="Helical" evidence="5">
    <location>
        <begin position="115"/>
        <end position="135"/>
    </location>
</feature>
<feature type="transmembrane region" description="Helical" evidence="5">
    <location>
        <begin position="180"/>
        <end position="198"/>
    </location>
</feature>
<evidence type="ECO:0000256" key="4">
    <source>
        <dbReference type="ARBA" id="ARBA00023136"/>
    </source>
</evidence>
<evidence type="ECO:0000313" key="7">
    <source>
        <dbReference type="EMBL" id="SKB41209.1"/>
    </source>
</evidence>
<feature type="transmembrane region" description="Helical" evidence="5">
    <location>
        <begin position="232"/>
        <end position="251"/>
    </location>
</feature>
<dbReference type="SUPFAM" id="SSF48452">
    <property type="entry name" value="TPR-like"/>
    <property type="match status" value="1"/>
</dbReference>
<feature type="transmembrane region" description="Helical" evidence="5">
    <location>
        <begin position="31"/>
        <end position="49"/>
    </location>
</feature>
<dbReference type="PANTHER" id="PTHR37422:SF13">
    <property type="entry name" value="LIPOPOLYSACCHARIDE BIOSYNTHESIS PROTEIN PA4999-RELATED"/>
    <property type="match status" value="1"/>
</dbReference>
<dbReference type="EMBL" id="FUYR01000001">
    <property type="protein sequence ID" value="SKB41209.1"/>
    <property type="molecule type" value="Genomic_DNA"/>
</dbReference>
<evidence type="ECO:0000256" key="1">
    <source>
        <dbReference type="ARBA" id="ARBA00004141"/>
    </source>
</evidence>
<feature type="transmembrane region" description="Helical" evidence="5">
    <location>
        <begin position="155"/>
        <end position="173"/>
    </location>
</feature>
<dbReference type="STRING" id="572036.SAMN05661099_1211"/>
<comment type="subcellular location">
    <subcellularLocation>
        <location evidence="1">Membrane</location>
        <topology evidence="1">Multi-pass membrane protein</topology>
    </subcellularLocation>
</comment>
<evidence type="ECO:0000259" key="6">
    <source>
        <dbReference type="Pfam" id="PF04932"/>
    </source>
</evidence>
<organism evidence="7 8">
    <name type="scientific">Daejeonella lutea</name>
    <dbReference type="NCBI Taxonomy" id="572036"/>
    <lineage>
        <taxon>Bacteria</taxon>
        <taxon>Pseudomonadati</taxon>
        <taxon>Bacteroidota</taxon>
        <taxon>Sphingobacteriia</taxon>
        <taxon>Sphingobacteriales</taxon>
        <taxon>Sphingobacteriaceae</taxon>
        <taxon>Daejeonella</taxon>
    </lineage>
</organism>
<feature type="transmembrane region" description="Helical" evidence="5">
    <location>
        <begin position="407"/>
        <end position="428"/>
    </location>
</feature>
<dbReference type="RefSeq" id="WP_079701716.1">
    <property type="nucleotide sequence ID" value="NZ_FUYR01000001.1"/>
</dbReference>
<dbReference type="InterPro" id="IPR007016">
    <property type="entry name" value="O-antigen_ligase-rel_domated"/>
</dbReference>
<keyword evidence="2 5" id="KW-0812">Transmembrane</keyword>
<dbReference type="AlphaFoldDB" id="A0A1T5B280"/>
<evidence type="ECO:0000313" key="8">
    <source>
        <dbReference type="Proteomes" id="UP000189981"/>
    </source>
</evidence>
<dbReference type="Proteomes" id="UP000189981">
    <property type="component" value="Unassembled WGS sequence"/>
</dbReference>
<evidence type="ECO:0000256" key="2">
    <source>
        <dbReference type="ARBA" id="ARBA00022692"/>
    </source>
</evidence>
<keyword evidence="3 5" id="KW-1133">Transmembrane helix</keyword>
<dbReference type="Gene3D" id="1.25.40.10">
    <property type="entry name" value="Tetratricopeptide repeat domain"/>
    <property type="match status" value="1"/>
</dbReference>
<gene>
    <name evidence="7" type="ORF">SAMN05661099_1211</name>
</gene>
<sequence>MFPVIGILVVFFSSLFFKASTNFFLDEKESFFFLILIYAIYGLANLITFNKSSSDKISLTWIDMTAIAVLFTTLLSILSSKHVSVYNEALLLFISISLVYIFTRGADYGKNSSRVLVWGLASTYIFQITCAYINWSGNNFLIDDGMGVVGLFYNSGPFSIFTIALLPFPIYILNEQKSRYLKYLGIGTLFTVTFCVILLTQSRTSIVCLVAVGLYMLISINSKAKSLITKRWVILSTVTIVILGITSLTFLKLDSSIGRLLIWKVSIINFLANPILGYGYGSFAKLYPTWQATYFQQYPDDIGHFKVVADVSYVAFNEFLQILLESGILGIISWCYFFFSIFRTNTNGDNSNHKLLTAIRGSVLAIITSGFFSYPLHTAPIMVLLAINSGLVSAFQSKGFVFSFPRAFQHLTKVVVVAGCLFMTTYLGRYYLEILDWHTVKLKALQSDSGVLKQYESLYSHLKTNSVFLSNYGETLYYYQNYSKAVVIFNESQANYITEKNCVLLGQAYLKLKLYGQAQRTFGNLSSMLPNRFVPRHQLMKIALLKNDTLQAKIIAKQIINMPVKIPSETVSGIKMEMKEFLKNNR</sequence>